<evidence type="ECO:0000313" key="2">
    <source>
        <dbReference type="Proteomes" id="UP001157137"/>
    </source>
</evidence>
<protein>
    <submittedName>
        <fullName evidence="1">Uncharacterized protein</fullName>
    </submittedName>
</protein>
<comment type="caution">
    <text evidence="1">The sequence shown here is derived from an EMBL/GenBank/DDBJ whole genome shotgun (WGS) entry which is preliminary data.</text>
</comment>
<accession>A0AA37X3X5</accession>
<reference evidence="1" key="1">
    <citation type="submission" date="2023-02" db="EMBL/GenBank/DDBJ databases">
        <title>Proposal of a novel subspecies: Alicyclobacillus hesperidum subspecies aegle.</title>
        <authorList>
            <person name="Goto K."/>
            <person name="Fujii T."/>
            <person name="Yasui K."/>
            <person name="Mochida K."/>
            <person name="Kato-Tanaka Y."/>
            <person name="Morohoshi S."/>
            <person name="An S.Y."/>
            <person name="Kasai H."/>
            <person name="Yokota A."/>
        </authorList>
    </citation>
    <scope>NUCLEOTIDE SEQUENCE</scope>
    <source>
        <strain evidence="1">DSM 12766</strain>
    </source>
</reference>
<gene>
    <name evidence="1" type="ORF">Heshes_07410</name>
</gene>
<evidence type="ECO:0000313" key="1">
    <source>
        <dbReference type="EMBL" id="GLV13057.1"/>
    </source>
</evidence>
<dbReference type="AlphaFoldDB" id="A0AA37X3X5"/>
<sequence>MVSKCITAPRFYIDSLAAVGNESPKIIVRHGQGKTKWNFQGRYLSSCEGDGRGKREIGQVAGHCRHWHAQ</sequence>
<dbReference type="EMBL" id="BSRA01000003">
    <property type="protein sequence ID" value="GLV13057.1"/>
    <property type="molecule type" value="Genomic_DNA"/>
</dbReference>
<organism evidence="1 2">
    <name type="scientific">Alicyclobacillus hesperidum</name>
    <dbReference type="NCBI Taxonomy" id="89784"/>
    <lineage>
        <taxon>Bacteria</taxon>
        <taxon>Bacillati</taxon>
        <taxon>Bacillota</taxon>
        <taxon>Bacilli</taxon>
        <taxon>Bacillales</taxon>
        <taxon>Alicyclobacillaceae</taxon>
        <taxon>Alicyclobacillus</taxon>
    </lineage>
</organism>
<proteinExistence type="predicted"/>
<dbReference type="Proteomes" id="UP001157137">
    <property type="component" value="Unassembled WGS sequence"/>
</dbReference>
<name>A0AA37X3X5_9BACL</name>